<dbReference type="SUPFAM" id="SSF53822">
    <property type="entry name" value="Periplasmic binding protein-like I"/>
    <property type="match status" value="1"/>
</dbReference>
<dbReference type="CDD" id="cd06267">
    <property type="entry name" value="PBP1_LacI_sugar_binding-like"/>
    <property type="match status" value="1"/>
</dbReference>
<dbReference type="Gene3D" id="3.40.50.2300">
    <property type="match status" value="2"/>
</dbReference>
<keyword evidence="3" id="KW-0804">Transcription</keyword>
<reference evidence="5" key="1">
    <citation type="submission" date="2021-04" db="EMBL/GenBank/DDBJ databases">
        <authorList>
            <person name="Hartkoorn R.C."/>
            <person name="Beaudoing E."/>
            <person name="Hot D."/>
        </authorList>
    </citation>
    <scope>NUCLEOTIDE SEQUENCE</scope>
    <source>
        <strain evidence="5">NRRL B-16292</strain>
    </source>
</reference>
<keyword evidence="2" id="KW-0238">DNA-binding</keyword>
<dbReference type="CDD" id="cd01392">
    <property type="entry name" value="HTH_LacI"/>
    <property type="match status" value="1"/>
</dbReference>
<dbReference type="PRINTS" id="PR00036">
    <property type="entry name" value="HTHLACI"/>
</dbReference>
<dbReference type="InterPro" id="IPR046335">
    <property type="entry name" value="LacI/GalR-like_sensor"/>
</dbReference>
<dbReference type="InterPro" id="IPR000843">
    <property type="entry name" value="HTH_LacI"/>
</dbReference>
<dbReference type="SMART" id="SM00354">
    <property type="entry name" value="HTH_LACI"/>
    <property type="match status" value="1"/>
</dbReference>
<dbReference type="Gene3D" id="1.10.260.40">
    <property type="entry name" value="lambda repressor-like DNA-binding domains"/>
    <property type="match status" value="1"/>
</dbReference>
<evidence type="ECO:0000256" key="1">
    <source>
        <dbReference type="ARBA" id="ARBA00023015"/>
    </source>
</evidence>
<protein>
    <submittedName>
        <fullName evidence="5">LacI family transcriptional regulator</fullName>
    </submittedName>
</protein>
<sequence>MHHRRPTILDVARAAGVSRATASRVINNVPGASDVVRSRVHQVVADLGYRPNEIARALASGRRGVVDLVVFAPDPGLSWLGVHPYYSRVLAGMMPVLDGRDAQLRVHVAQADGSAAVIDTVAEAATAGAVLVNVPPELALRFHARCRRVVSLTATADRVPAVDAENAAGAYAAVSHLHRLGRRRIAAVHGPASNSCAADRRVGYLAAVRDLGLPGINADGGFIREGGHRAALQLLADHPDIDGLFVACDLMGAGAVQAITAAGRKIPDDVAVVGFDDSIAATCSNPPLTTVRLPVEEMAAEATSALLDGTVTPGWRRMFTVELVVRESAGPA</sequence>
<evidence type="ECO:0000313" key="6">
    <source>
        <dbReference type="Proteomes" id="UP001059617"/>
    </source>
</evidence>
<dbReference type="RefSeq" id="WP_259856255.1">
    <property type="nucleotide sequence ID" value="NZ_CP073720.1"/>
</dbReference>
<dbReference type="InterPro" id="IPR028082">
    <property type="entry name" value="Peripla_BP_I"/>
</dbReference>
<proteinExistence type="predicted"/>
<reference evidence="5" key="2">
    <citation type="submission" date="2022-09" db="EMBL/GenBank/DDBJ databases">
        <title>Biosynthetic gene clusters of Dactylosporangioum fulvum.</title>
        <authorList>
            <person name="Caradec T."/>
        </authorList>
    </citation>
    <scope>NUCLEOTIDE SEQUENCE</scope>
    <source>
        <strain evidence="5">NRRL B-16292</strain>
    </source>
</reference>
<dbReference type="EMBL" id="CP073720">
    <property type="protein sequence ID" value="UWP78840.1"/>
    <property type="molecule type" value="Genomic_DNA"/>
</dbReference>
<organism evidence="5 6">
    <name type="scientific">Dactylosporangium fulvum</name>
    <dbReference type="NCBI Taxonomy" id="53359"/>
    <lineage>
        <taxon>Bacteria</taxon>
        <taxon>Bacillati</taxon>
        <taxon>Actinomycetota</taxon>
        <taxon>Actinomycetes</taxon>
        <taxon>Micromonosporales</taxon>
        <taxon>Micromonosporaceae</taxon>
        <taxon>Dactylosporangium</taxon>
    </lineage>
</organism>
<dbReference type="InterPro" id="IPR010982">
    <property type="entry name" value="Lambda_DNA-bd_dom_sf"/>
</dbReference>
<accession>A0ABY5VNI2</accession>
<evidence type="ECO:0000256" key="3">
    <source>
        <dbReference type="ARBA" id="ARBA00023163"/>
    </source>
</evidence>
<evidence type="ECO:0000256" key="2">
    <source>
        <dbReference type="ARBA" id="ARBA00023125"/>
    </source>
</evidence>
<keyword evidence="1" id="KW-0805">Transcription regulation</keyword>
<dbReference type="PROSITE" id="PS00356">
    <property type="entry name" value="HTH_LACI_1"/>
    <property type="match status" value="1"/>
</dbReference>
<name>A0ABY5VNI2_9ACTN</name>
<evidence type="ECO:0000313" key="5">
    <source>
        <dbReference type="EMBL" id="UWP78840.1"/>
    </source>
</evidence>
<dbReference type="SUPFAM" id="SSF47413">
    <property type="entry name" value="lambda repressor-like DNA-binding domains"/>
    <property type="match status" value="1"/>
</dbReference>
<dbReference type="Pfam" id="PF00356">
    <property type="entry name" value="LacI"/>
    <property type="match status" value="1"/>
</dbReference>
<dbReference type="Proteomes" id="UP001059617">
    <property type="component" value="Chromosome"/>
</dbReference>
<dbReference type="PANTHER" id="PTHR30146:SF109">
    <property type="entry name" value="HTH-TYPE TRANSCRIPTIONAL REGULATOR GALS"/>
    <property type="match status" value="1"/>
</dbReference>
<keyword evidence="6" id="KW-1185">Reference proteome</keyword>
<dbReference type="Pfam" id="PF13377">
    <property type="entry name" value="Peripla_BP_3"/>
    <property type="match status" value="1"/>
</dbReference>
<dbReference type="PANTHER" id="PTHR30146">
    <property type="entry name" value="LACI-RELATED TRANSCRIPTIONAL REPRESSOR"/>
    <property type="match status" value="1"/>
</dbReference>
<evidence type="ECO:0000259" key="4">
    <source>
        <dbReference type="PROSITE" id="PS50932"/>
    </source>
</evidence>
<dbReference type="PROSITE" id="PS50932">
    <property type="entry name" value="HTH_LACI_2"/>
    <property type="match status" value="1"/>
</dbReference>
<gene>
    <name evidence="5" type="ORF">Dfulv_27105</name>
</gene>
<feature type="domain" description="HTH lacI-type" evidence="4">
    <location>
        <begin position="6"/>
        <end position="60"/>
    </location>
</feature>